<dbReference type="InterPro" id="IPR009668">
    <property type="entry name" value="RNA_pol-assoc_fac_A49-like"/>
</dbReference>
<feature type="compositionally biased region" description="Basic and acidic residues" evidence="6">
    <location>
        <begin position="46"/>
        <end position="57"/>
    </location>
</feature>
<keyword evidence="8" id="KW-1185">Reference proteome</keyword>
<proteinExistence type="inferred from homology"/>
<gene>
    <name evidence="7" type="ORF">INT44_001686</name>
</gene>
<dbReference type="Pfam" id="PF06870">
    <property type="entry name" value="RNA_pol_I_A49"/>
    <property type="match status" value="1"/>
</dbReference>
<evidence type="ECO:0000256" key="3">
    <source>
        <dbReference type="ARBA" id="ARBA00022478"/>
    </source>
</evidence>
<evidence type="ECO:0000256" key="4">
    <source>
        <dbReference type="ARBA" id="ARBA00023163"/>
    </source>
</evidence>
<dbReference type="Proteomes" id="UP000612746">
    <property type="component" value="Unassembled WGS sequence"/>
</dbReference>
<evidence type="ECO:0000256" key="2">
    <source>
        <dbReference type="ARBA" id="ARBA00009430"/>
    </source>
</evidence>
<dbReference type="GO" id="GO:0003677">
    <property type="term" value="F:DNA binding"/>
    <property type="evidence" value="ECO:0007669"/>
    <property type="project" value="InterPro"/>
</dbReference>
<keyword evidence="4" id="KW-0804">Transcription</keyword>
<sequence length="411" mass="45870">MAKRKHNEDSSSHPQFQVADSKHSASGPTLVTFPGTQPADDTLFDTYKHRSSGDDKKKQKIIAGETQKIEFVGKNYGADSTSDLPCRYMVAVYDKKDNTITLQEAPVINMHRTVKALKGIKSQVTAQNSFLEAKNALGDTFGTKKARQQIKSMERNEVKVESLGQDVVSTMQNEIDVAAQAVPTVDMIKEDQENQRPVPPYDAAATAPADIYNMDDIVSAEELNAVPIKDILKCTNLQELKEQLPFTLSEFVNTRVLSIINSKGKIDRKQVRVLVYISYLMAYYQMRPVLANKRDEINTILYNPPSAIVDRMLERYTTGGRRTPLMADKLVCYMMLLCLMANNYTVIPETLASDLSLKPTKTINLLKNVGCKVEMLTASQAAEFGIKGKVRRASLIAPVTFPVARKIPERK</sequence>
<feature type="compositionally biased region" description="Basic and acidic residues" evidence="6">
    <location>
        <begin position="1"/>
        <end position="11"/>
    </location>
</feature>
<dbReference type="GO" id="GO:0006351">
    <property type="term" value="P:DNA-templated transcription"/>
    <property type="evidence" value="ECO:0007669"/>
    <property type="project" value="InterPro"/>
</dbReference>
<name>A0A8H7PQX1_9FUNG</name>
<dbReference type="EMBL" id="JAEPRA010000011">
    <property type="protein sequence ID" value="KAG2178533.1"/>
    <property type="molecule type" value="Genomic_DNA"/>
</dbReference>
<reference evidence="7" key="1">
    <citation type="submission" date="2020-12" db="EMBL/GenBank/DDBJ databases">
        <title>Metabolic potential, ecology and presence of endohyphal bacteria is reflected in genomic diversity of Mucoromycotina.</title>
        <authorList>
            <person name="Muszewska A."/>
            <person name="Okrasinska A."/>
            <person name="Steczkiewicz K."/>
            <person name="Drgas O."/>
            <person name="Orlowska M."/>
            <person name="Perlinska-Lenart U."/>
            <person name="Aleksandrzak-Piekarczyk T."/>
            <person name="Szatraj K."/>
            <person name="Zielenkiewicz U."/>
            <person name="Pilsyk S."/>
            <person name="Malc E."/>
            <person name="Mieczkowski P."/>
            <person name="Kruszewska J.S."/>
            <person name="Biernat P."/>
            <person name="Pawlowska J."/>
        </authorList>
    </citation>
    <scope>NUCLEOTIDE SEQUENCE</scope>
    <source>
        <strain evidence="7">WA0000051536</strain>
    </source>
</reference>
<keyword evidence="3" id="KW-0240">DNA-directed RNA polymerase</keyword>
<feature type="region of interest" description="Disordered" evidence="6">
    <location>
        <begin position="1"/>
        <end position="59"/>
    </location>
</feature>
<comment type="caution">
    <text evidence="7">The sequence shown here is derived from an EMBL/GenBank/DDBJ whole genome shotgun (WGS) entry which is preliminary data.</text>
</comment>
<dbReference type="GO" id="GO:0005730">
    <property type="term" value="C:nucleolus"/>
    <property type="evidence" value="ECO:0007669"/>
    <property type="project" value="UniProtKB-SubCell"/>
</dbReference>
<dbReference type="GO" id="GO:0000428">
    <property type="term" value="C:DNA-directed RNA polymerase complex"/>
    <property type="evidence" value="ECO:0007669"/>
    <property type="project" value="UniProtKB-KW"/>
</dbReference>
<evidence type="ECO:0000256" key="5">
    <source>
        <dbReference type="ARBA" id="ARBA00023242"/>
    </source>
</evidence>
<comment type="subcellular location">
    <subcellularLocation>
        <location evidence="1">Nucleus</location>
        <location evidence="1">Nucleolus</location>
    </subcellularLocation>
</comment>
<dbReference type="PANTHER" id="PTHR14440">
    <property type="entry name" value="DNA-DIRECTED RNA POLYMERASE I SUBUNIT RPA49"/>
    <property type="match status" value="1"/>
</dbReference>
<evidence type="ECO:0000256" key="1">
    <source>
        <dbReference type="ARBA" id="ARBA00004604"/>
    </source>
</evidence>
<protein>
    <submittedName>
        <fullName evidence="7">Uncharacterized protein</fullName>
    </submittedName>
</protein>
<evidence type="ECO:0000313" key="7">
    <source>
        <dbReference type="EMBL" id="KAG2178533.1"/>
    </source>
</evidence>
<dbReference type="AlphaFoldDB" id="A0A8H7PQX1"/>
<organism evidence="7 8">
    <name type="scientific">Umbelopsis vinacea</name>
    <dbReference type="NCBI Taxonomy" id="44442"/>
    <lineage>
        <taxon>Eukaryota</taxon>
        <taxon>Fungi</taxon>
        <taxon>Fungi incertae sedis</taxon>
        <taxon>Mucoromycota</taxon>
        <taxon>Mucoromycotina</taxon>
        <taxon>Umbelopsidomycetes</taxon>
        <taxon>Umbelopsidales</taxon>
        <taxon>Umbelopsidaceae</taxon>
        <taxon>Umbelopsis</taxon>
    </lineage>
</organism>
<evidence type="ECO:0000256" key="6">
    <source>
        <dbReference type="SAM" id="MobiDB-lite"/>
    </source>
</evidence>
<accession>A0A8H7PQX1</accession>
<comment type="similarity">
    <text evidence="2">Belongs to the eukaryotic RPA49/POLR1E RNA polymerase subunit family.</text>
</comment>
<evidence type="ECO:0000313" key="8">
    <source>
        <dbReference type="Proteomes" id="UP000612746"/>
    </source>
</evidence>
<dbReference type="OrthoDB" id="532500at2759"/>
<keyword evidence="5" id="KW-0539">Nucleus</keyword>